<feature type="transmembrane region" description="Helical" evidence="12">
    <location>
        <begin position="228"/>
        <end position="249"/>
    </location>
</feature>
<evidence type="ECO:0000256" key="12">
    <source>
        <dbReference type="SAM" id="Phobius"/>
    </source>
</evidence>
<evidence type="ECO:0000256" key="2">
    <source>
        <dbReference type="ARBA" id="ARBA00022448"/>
    </source>
</evidence>
<keyword evidence="9 12" id="KW-1133">Transmembrane helix</keyword>
<dbReference type="PANTHER" id="PTHR30175">
    <property type="entry name" value="PHOSPHOTRANSFERASE SYSTEM TRANSPORT PROTEIN"/>
    <property type="match status" value="1"/>
</dbReference>
<dbReference type="RefSeq" id="WP_221276225.1">
    <property type="nucleotide sequence ID" value="NZ_AP024685.1"/>
</dbReference>
<keyword evidence="7 12" id="KW-0812">Transmembrane</keyword>
<dbReference type="PROSITE" id="PS51098">
    <property type="entry name" value="PTS_EIIB_TYPE_1"/>
    <property type="match status" value="1"/>
</dbReference>
<dbReference type="InterPro" id="IPR013013">
    <property type="entry name" value="PTS_EIIC_1"/>
</dbReference>
<evidence type="ECO:0000313" key="15">
    <source>
        <dbReference type="EMBL" id="BCX30480.1"/>
    </source>
</evidence>
<dbReference type="SUPFAM" id="SSF55604">
    <property type="entry name" value="Glucose permease domain IIB"/>
    <property type="match status" value="1"/>
</dbReference>
<dbReference type="InterPro" id="IPR003352">
    <property type="entry name" value="PTS_EIIC"/>
</dbReference>
<feature type="domain" description="PTS EIIC type-1" evidence="14">
    <location>
        <begin position="120"/>
        <end position="480"/>
    </location>
</feature>
<feature type="transmembrane region" description="Helical" evidence="12">
    <location>
        <begin position="404"/>
        <end position="424"/>
    </location>
</feature>
<dbReference type="InterPro" id="IPR050558">
    <property type="entry name" value="PTS_Sugar-Specific_Components"/>
</dbReference>
<proteinExistence type="predicted"/>
<evidence type="ECO:0000313" key="16">
    <source>
        <dbReference type="Proteomes" id="UP000825100"/>
    </source>
</evidence>
<feature type="transmembrane region" description="Helical" evidence="12">
    <location>
        <begin position="163"/>
        <end position="184"/>
    </location>
</feature>
<dbReference type="EMBL" id="AP024685">
    <property type="protein sequence ID" value="BCX30480.1"/>
    <property type="molecule type" value="Genomic_DNA"/>
</dbReference>
<protein>
    <submittedName>
        <fullName evidence="15">PTS fructose transporter subunit IIB</fullName>
    </submittedName>
</protein>
<evidence type="ECO:0000259" key="13">
    <source>
        <dbReference type="PROSITE" id="PS51098"/>
    </source>
</evidence>
<dbReference type="PANTHER" id="PTHR30175:SF1">
    <property type="entry name" value="PTS SYSTEM ARBUTIN-, CELLOBIOSE-, AND SALICIN-SPECIFIC EIIBC COMPONENT-RELATED"/>
    <property type="match status" value="1"/>
</dbReference>
<evidence type="ECO:0000256" key="1">
    <source>
        <dbReference type="ARBA" id="ARBA00004651"/>
    </source>
</evidence>
<evidence type="ECO:0000256" key="3">
    <source>
        <dbReference type="ARBA" id="ARBA00022475"/>
    </source>
</evidence>
<evidence type="ECO:0000256" key="6">
    <source>
        <dbReference type="ARBA" id="ARBA00022683"/>
    </source>
</evidence>
<feature type="active site" description="Phosphocysteine intermediate; for EIIB activity" evidence="11">
    <location>
        <position position="31"/>
    </location>
</feature>
<comment type="subcellular location">
    <subcellularLocation>
        <location evidence="1">Cell membrane</location>
        <topology evidence="1">Multi-pass membrane protein</topology>
    </subcellularLocation>
</comment>
<dbReference type="Proteomes" id="UP000825100">
    <property type="component" value="Chromosome"/>
</dbReference>
<keyword evidence="5" id="KW-0808">Transferase</keyword>
<dbReference type="CDD" id="cd00212">
    <property type="entry name" value="PTS_IIB_glc"/>
    <property type="match status" value="1"/>
</dbReference>
<evidence type="ECO:0000256" key="4">
    <source>
        <dbReference type="ARBA" id="ARBA00022597"/>
    </source>
</evidence>
<keyword evidence="8" id="KW-0418">Kinase</keyword>
<feature type="domain" description="PTS EIIB type-1" evidence="13">
    <location>
        <begin position="9"/>
        <end position="91"/>
    </location>
</feature>
<evidence type="ECO:0000256" key="10">
    <source>
        <dbReference type="ARBA" id="ARBA00023136"/>
    </source>
</evidence>
<keyword evidence="6" id="KW-0598">Phosphotransferase system</keyword>
<name>A0ABM7QTW9_LATCU</name>
<keyword evidence="4" id="KW-0762">Sugar transport</keyword>
<feature type="transmembrane region" description="Helical" evidence="12">
    <location>
        <begin position="342"/>
        <end position="364"/>
    </location>
</feature>
<evidence type="ECO:0000256" key="5">
    <source>
        <dbReference type="ARBA" id="ARBA00022679"/>
    </source>
</evidence>
<feature type="transmembrane region" description="Helical" evidence="12">
    <location>
        <begin position="305"/>
        <end position="335"/>
    </location>
</feature>
<keyword evidence="16" id="KW-1185">Reference proteome</keyword>
<evidence type="ECO:0000256" key="11">
    <source>
        <dbReference type="PROSITE-ProRule" id="PRU00421"/>
    </source>
</evidence>
<dbReference type="PROSITE" id="PS51103">
    <property type="entry name" value="PTS_EIIC_TYPE_1"/>
    <property type="match status" value="1"/>
</dbReference>
<reference evidence="15 16" key="1">
    <citation type="submission" date="2021-05" db="EMBL/GenBank/DDBJ databases">
        <title>Complete Genome Sequence of Latilactobacillus sp. Strain WDN19, a High D-Aspartate-producing Lactic Acid Bacterium Isolated from a Japanese Pickle.</title>
        <authorList>
            <person name="Kajitani K."/>
            <person name="Takahashi S."/>
        </authorList>
    </citation>
    <scope>NUCLEOTIDE SEQUENCE [LARGE SCALE GENOMIC DNA]</scope>
    <source>
        <strain evidence="15 16">WDN19</strain>
    </source>
</reference>
<feature type="transmembrane region" description="Helical" evidence="12">
    <location>
        <begin position="444"/>
        <end position="470"/>
    </location>
</feature>
<dbReference type="Pfam" id="PF00367">
    <property type="entry name" value="PTS_EIIB"/>
    <property type="match status" value="1"/>
</dbReference>
<feature type="transmembrane region" description="Helical" evidence="12">
    <location>
        <begin position="122"/>
        <end position="143"/>
    </location>
</feature>
<dbReference type="Pfam" id="PF02378">
    <property type="entry name" value="PTS_EIIC"/>
    <property type="match status" value="1"/>
</dbReference>
<evidence type="ECO:0000259" key="14">
    <source>
        <dbReference type="PROSITE" id="PS51103"/>
    </source>
</evidence>
<dbReference type="InterPro" id="IPR018113">
    <property type="entry name" value="PTrfase_EIIB_Cys"/>
</dbReference>
<organism evidence="15 16">
    <name type="scientific">Latilactobacillus curvatus</name>
    <name type="common">Lactobacillus curvatus</name>
    <dbReference type="NCBI Taxonomy" id="28038"/>
    <lineage>
        <taxon>Bacteria</taxon>
        <taxon>Bacillati</taxon>
        <taxon>Bacillota</taxon>
        <taxon>Bacilli</taxon>
        <taxon>Lactobacillales</taxon>
        <taxon>Lactobacillaceae</taxon>
        <taxon>Latilactobacillus</taxon>
    </lineage>
</organism>
<feature type="transmembrane region" description="Helical" evidence="12">
    <location>
        <begin position="376"/>
        <end position="397"/>
    </location>
</feature>
<feature type="transmembrane region" description="Helical" evidence="12">
    <location>
        <begin position="261"/>
        <end position="285"/>
    </location>
</feature>
<keyword evidence="10 12" id="KW-0472">Membrane</keyword>
<dbReference type="PROSITE" id="PS01035">
    <property type="entry name" value="PTS_EIIB_TYPE_1_CYS"/>
    <property type="match status" value="1"/>
</dbReference>
<evidence type="ECO:0000256" key="8">
    <source>
        <dbReference type="ARBA" id="ARBA00022777"/>
    </source>
</evidence>
<dbReference type="Gene3D" id="3.30.1360.60">
    <property type="entry name" value="Glucose permease domain IIB"/>
    <property type="match status" value="1"/>
</dbReference>
<gene>
    <name evidence="15" type="primary">pts11BC</name>
    <name evidence="15" type="ORF">LTWDN19_10470</name>
</gene>
<keyword evidence="2" id="KW-0813">Transport</keyword>
<evidence type="ECO:0000256" key="9">
    <source>
        <dbReference type="ARBA" id="ARBA00022989"/>
    </source>
</evidence>
<accession>A0ABM7QTW9</accession>
<dbReference type="InterPro" id="IPR036878">
    <property type="entry name" value="Glu_permease_IIB"/>
</dbReference>
<sequence>MNKKNGQYEALALAILKKVGGPQNISSVTHCMTRLRFNLKDSNIPNDDEVKKISGVLGVARSGGQYQVVIGQTVSDVYAALLDVSKGKLTAEPPIDLNVDKDLEKKNKLSLKNIGNAILNKLAGSLTPLIPVLMVGGVFKMLMTILGPQMLKILAVNSDLYRTFAFVGDACFYFLPILVGYTAAKQFHTSKVLGMLLGAIMLQPDFVKISMSKAAFSIYGIPMFKVNYASSIIPIILTVWVMSYVYAFLNKHIGPTLRTIFVAPITVAIMLPISLCVLGPLGGIIGDGFSTMLVKFGNQGGVATILTIVTIGALWEFMVLTGMHLVLMTTLLLVFTQVGHEGVVSVGALCATFAVSGVALGAALKAAKSKKDRALFWGFFVSAFIGGVTEPTLYGLILPHKRTFLSLMIGGACGALYGAIAKIINYMPAGASNFLSVLGFSGGVSVMNLINAIIAAGIAFSVAALATYLIGYQSKISSTK</sequence>
<evidence type="ECO:0000256" key="7">
    <source>
        <dbReference type="ARBA" id="ARBA00022692"/>
    </source>
</evidence>
<dbReference type="InterPro" id="IPR001996">
    <property type="entry name" value="PTS_IIB_1"/>
</dbReference>
<keyword evidence="3" id="KW-1003">Cell membrane</keyword>